<evidence type="ECO:0000313" key="2">
    <source>
        <dbReference type="EMBL" id="GMR33144.1"/>
    </source>
</evidence>
<keyword evidence="3" id="KW-1185">Reference proteome</keyword>
<accession>A0AAN4Z4H0</accession>
<feature type="compositionally biased region" description="Polar residues" evidence="1">
    <location>
        <begin position="54"/>
        <end position="67"/>
    </location>
</feature>
<evidence type="ECO:0000313" key="3">
    <source>
        <dbReference type="Proteomes" id="UP001328107"/>
    </source>
</evidence>
<feature type="region of interest" description="Disordered" evidence="1">
    <location>
        <begin position="49"/>
        <end position="86"/>
    </location>
</feature>
<protein>
    <submittedName>
        <fullName evidence="2">Uncharacterized protein</fullName>
    </submittedName>
</protein>
<proteinExistence type="predicted"/>
<dbReference type="AlphaFoldDB" id="A0AAN4Z4H0"/>
<dbReference type="Proteomes" id="UP001328107">
    <property type="component" value="Unassembled WGS sequence"/>
</dbReference>
<dbReference type="EMBL" id="BTRK01000001">
    <property type="protein sequence ID" value="GMR33144.1"/>
    <property type="molecule type" value="Genomic_DNA"/>
</dbReference>
<organism evidence="2 3">
    <name type="scientific">Pristionchus mayeri</name>
    <dbReference type="NCBI Taxonomy" id="1317129"/>
    <lineage>
        <taxon>Eukaryota</taxon>
        <taxon>Metazoa</taxon>
        <taxon>Ecdysozoa</taxon>
        <taxon>Nematoda</taxon>
        <taxon>Chromadorea</taxon>
        <taxon>Rhabditida</taxon>
        <taxon>Rhabditina</taxon>
        <taxon>Diplogasteromorpha</taxon>
        <taxon>Diplogasteroidea</taxon>
        <taxon>Neodiplogasteridae</taxon>
        <taxon>Pristionchus</taxon>
    </lineage>
</organism>
<feature type="non-terminal residue" evidence="2">
    <location>
        <position position="1"/>
    </location>
</feature>
<name>A0AAN4Z4H0_9BILA</name>
<sequence length="173" mass="19367">LEEMENELMDLPPSLDDLPSITELTEQLEMGAPVDRAVRLSAVEQWNDARPTLSRASISSDVLASSDRTPDGETPERSAPLTSDSSVTLCFSGLSLVDNSQQEGDSREQQQPLSRAQQLLQQKLQNRLEQQAEWSKTDLPVPEALPMPSAMDYYWFMNLPDHELPARRPSETT</sequence>
<feature type="non-terminal residue" evidence="2">
    <location>
        <position position="173"/>
    </location>
</feature>
<comment type="caution">
    <text evidence="2">The sequence shown here is derived from an EMBL/GenBank/DDBJ whole genome shotgun (WGS) entry which is preliminary data.</text>
</comment>
<reference evidence="3" key="1">
    <citation type="submission" date="2022-10" db="EMBL/GenBank/DDBJ databases">
        <title>Genome assembly of Pristionchus species.</title>
        <authorList>
            <person name="Yoshida K."/>
            <person name="Sommer R.J."/>
        </authorList>
    </citation>
    <scope>NUCLEOTIDE SEQUENCE [LARGE SCALE GENOMIC DNA]</scope>
    <source>
        <strain evidence="3">RS5460</strain>
    </source>
</reference>
<evidence type="ECO:0000256" key="1">
    <source>
        <dbReference type="SAM" id="MobiDB-lite"/>
    </source>
</evidence>
<gene>
    <name evidence="2" type="ORF">PMAYCL1PPCAC_03339</name>
</gene>